<evidence type="ECO:0000313" key="3">
    <source>
        <dbReference type="EMBL" id="WFE91505.1"/>
    </source>
</evidence>
<protein>
    <recommendedName>
        <fullName evidence="5">Secreted protein</fullName>
    </recommendedName>
</protein>
<keyword evidence="4" id="KW-1185">Reference proteome</keyword>
<name>A0ABY8FE26_9HYPH</name>
<evidence type="ECO:0000256" key="2">
    <source>
        <dbReference type="SAM" id="SignalP"/>
    </source>
</evidence>
<feature type="compositionally biased region" description="Low complexity" evidence="1">
    <location>
        <begin position="25"/>
        <end position="53"/>
    </location>
</feature>
<feature type="signal peptide" evidence="2">
    <location>
        <begin position="1"/>
        <end position="22"/>
    </location>
</feature>
<sequence>MTRMTAATVVLVATLLAGTANAQNNQLRGLPQSGSSLLPSAQQQLNQNRNRQQSGFSTRQQIEGANRLNRTDQINRANTRPDVSSNPCAGANESCQNR</sequence>
<feature type="compositionally biased region" description="Polar residues" evidence="1">
    <location>
        <begin position="71"/>
        <end position="98"/>
    </location>
</feature>
<dbReference type="EMBL" id="CP120863">
    <property type="protein sequence ID" value="WFE91505.1"/>
    <property type="molecule type" value="Genomic_DNA"/>
</dbReference>
<evidence type="ECO:0008006" key="5">
    <source>
        <dbReference type="Google" id="ProtNLM"/>
    </source>
</evidence>
<accession>A0ABY8FE26</accession>
<evidence type="ECO:0000256" key="1">
    <source>
        <dbReference type="SAM" id="MobiDB-lite"/>
    </source>
</evidence>
<feature type="compositionally biased region" description="Polar residues" evidence="1">
    <location>
        <begin position="54"/>
        <end position="63"/>
    </location>
</feature>
<organism evidence="3 4">
    <name type="scientific">Roseibium porphyridii</name>
    <dbReference type="NCBI Taxonomy" id="2866279"/>
    <lineage>
        <taxon>Bacteria</taxon>
        <taxon>Pseudomonadati</taxon>
        <taxon>Pseudomonadota</taxon>
        <taxon>Alphaproteobacteria</taxon>
        <taxon>Hyphomicrobiales</taxon>
        <taxon>Stappiaceae</taxon>
        <taxon>Roseibium</taxon>
    </lineage>
</organism>
<evidence type="ECO:0000313" key="4">
    <source>
        <dbReference type="Proteomes" id="UP001209803"/>
    </source>
</evidence>
<dbReference type="Proteomes" id="UP001209803">
    <property type="component" value="Chromosome"/>
</dbReference>
<keyword evidence="2" id="KW-0732">Signal</keyword>
<gene>
    <name evidence="3" type="ORF">K1718_09135</name>
</gene>
<proteinExistence type="predicted"/>
<dbReference type="RefSeq" id="WP_152500632.1">
    <property type="nucleotide sequence ID" value="NZ_CP120863.1"/>
</dbReference>
<reference evidence="3 4" key="1">
    <citation type="submission" date="2023-03" db="EMBL/GenBank/DDBJ databases">
        <title>Roseibium porphyridii sp. nov. and Roseibium rhodosorbium sp. nov. isolated from marine algae, Porphyridium cruentum and Rhodosorus marinus, respectively.</title>
        <authorList>
            <person name="Lee M.W."/>
            <person name="Choi B.J."/>
            <person name="Lee J.K."/>
            <person name="Choi D.G."/>
            <person name="Baek J.H."/>
            <person name="Bayburt H."/>
            <person name="Kim J.M."/>
            <person name="Han D.M."/>
            <person name="Kim K.H."/>
            <person name="Jeon C.O."/>
        </authorList>
    </citation>
    <scope>NUCLEOTIDE SEQUENCE [LARGE SCALE GENOMIC DNA]</scope>
    <source>
        <strain evidence="3 4">KMA01</strain>
    </source>
</reference>
<feature type="chain" id="PRO_5047037918" description="Secreted protein" evidence="2">
    <location>
        <begin position="23"/>
        <end position="98"/>
    </location>
</feature>
<feature type="region of interest" description="Disordered" evidence="1">
    <location>
        <begin position="25"/>
        <end position="98"/>
    </location>
</feature>